<organism evidence="1 2">
    <name type="scientific">Mycolicibacterium holsaticum</name>
    <dbReference type="NCBI Taxonomy" id="152142"/>
    <lineage>
        <taxon>Bacteria</taxon>
        <taxon>Bacillati</taxon>
        <taxon>Actinomycetota</taxon>
        <taxon>Actinomycetes</taxon>
        <taxon>Mycobacteriales</taxon>
        <taxon>Mycobacteriaceae</taxon>
        <taxon>Mycolicibacterium</taxon>
    </lineage>
</organism>
<dbReference type="Proteomes" id="UP000094243">
    <property type="component" value="Unassembled WGS sequence"/>
</dbReference>
<protein>
    <submittedName>
        <fullName evidence="1">Transposase</fullName>
    </submittedName>
</protein>
<comment type="caution">
    <text evidence="1">The sequence shown here is derived from an EMBL/GenBank/DDBJ whole genome shotgun (WGS) entry which is preliminary data.</text>
</comment>
<dbReference type="AlphaFoldDB" id="A0A1E3R658"/>
<reference evidence="2" key="1">
    <citation type="submission" date="2016-09" db="EMBL/GenBank/DDBJ databases">
        <authorList>
            <person name="Greninger A.L."/>
            <person name="Jerome K.R."/>
            <person name="Mcnair B."/>
            <person name="Wallis C."/>
            <person name="Fang F."/>
        </authorList>
    </citation>
    <scope>NUCLEOTIDE SEQUENCE [LARGE SCALE GENOMIC DNA]</scope>
    <source>
        <strain evidence="2">M7</strain>
    </source>
</reference>
<sequence>MAVDWSQRGEYIAKHEITPEQANEAHDDPDAVVFDPDYNSRTGESIRTIGYSTGKGAVLTVISVIANGVEFGASAWKSNSRDRRYYRQGGPDEGDA</sequence>
<evidence type="ECO:0000313" key="2">
    <source>
        <dbReference type="Proteomes" id="UP000094243"/>
    </source>
</evidence>
<keyword evidence="2" id="KW-1185">Reference proteome</keyword>
<gene>
    <name evidence="1" type="ORF">BHQ17_25335</name>
</gene>
<proteinExistence type="predicted"/>
<accession>A0A1E3R658</accession>
<dbReference type="OrthoDB" id="4630804at2"/>
<evidence type="ECO:0000313" key="1">
    <source>
        <dbReference type="EMBL" id="ODQ84907.1"/>
    </source>
</evidence>
<dbReference type="EMBL" id="MIGZ01000224">
    <property type="protein sequence ID" value="ODQ84907.1"/>
    <property type="molecule type" value="Genomic_DNA"/>
</dbReference>
<dbReference type="RefSeq" id="WP_069407806.1">
    <property type="nucleotide sequence ID" value="NZ_MIGZ01000224.1"/>
</dbReference>
<name>A0A1E3R658_9MYCO</name>